<evidence type="ECO:0000256" key="1">
    <source>
        <dbReference type="SAM" id="SignalP"/>
    </source>
</evidence>
<accession>A0A9P9BNP3</accession>
<dbReference type="OrthoDB" id="3660930at2759"/>
<keyword evidence="1" id="KW-0732">Signal</keyword>
<keyword evidence="3" id="KW-1185">Reference proteome</keyword>
<dbReference type="Proteomes" id="UP000756346">
    <property type="component" value="Unassembled WGS sequence"/>
</dbReference>
<dbReference type="AlphaFoldDB" id="A0A9P9BNP3"/>
<gene>
    <name evidence="2" type="ORF">B0I36DRAFT_433113</name>
</gene>
<reference evidence="2" key="1">
    <citation type="journal article" date="2021" name="Nat. Commun.">
        <title>Genetic determinants of endophytism in the Arabidopsis root mycobiome.</title>
        <authorList>
            <person name="Mesny F."/>
            <person name="Miyauchi S."/>
            <person name="Thiergart T."/>
            <person name="Pickel B."/>
            <person name="Atanasova L."/>
            <person name="Karlsson M."/>
            <person name="Huettel B."/>
            <person name="Barry K.W."/>
            <person name="Haridas S."/>
            <person name="Chen C."/>
            <person name="Bauer D."/>
            <person name="Andreopoulos W."/>
            <person name="Pangilinan J."/>
            <person name="LaButti K."/>
            <person name="Riley R."/>
            <person name="Lipzen A."/>
            <person name="Clum A."/>
            <person name="Drula E."/>
            <person name="Henrissat B."/>
            <person name="Kohler A."/>
            <person name="Grigoriev I.V."/>
            <person name="Martin F.M."/>
            <person name="Hacquard S."/>
        </authorList>
    </citation>
    <scope>NUCLEOTIDE SEQUENCE</scope>
    <source>
        <strain evidence="2">MPI-CAGE-CH-0230</strain>
    </source>
</reference>
<feature type="signal peptide" evidence="1">
    <location>
        <begin position="1"/>
        <end position="23"/>
    </location>
</feature>
<name>A0A9P9BNP3_9PEZI</name>
<comment type="caution">
    <text evidence="2">The sequence shown here is derived from an EMBL/GenBank/DDBJ whole genome shotgun (WGS) entry which is preliminary data.</text>
</comment>
<dbReference type="RefSeq" id="XP_046010752.1">
    <property type="nucleotide sequence ID" value="XM_046162655.1"/>
</dbReference>
<protein>
    <recommendedName>
        <fullName evidence="4">IDI-2</fullName>
    </recommendedName>
</protein>
<evidence type="ECO:0000313" key="2">
    <source>
        <dbReference type="EMBL" id="KAH7027953.1"/>
    </source>
</evidence>
<proteinExistence type="predicted"/>
<dbReference type="EMBL" id="JAGTJQ010000007">
    <property type="protein sequence ID" value="KAH7027953.1"/>
    <property type="molecule type" value="Genomic_DNA"/>
</dbReference>
<evidence type="ECO:0008006" key="4">
    <source>
        <dbReference type="Google" id="ProtNLM"/>
    </source>
</evidence>
<organism evidence="2 3">
    <name type="scientific">Microdochium trichocladiopsis</name>
    <dbReference type="NCBI Taxonomy" id="1682393"/>
    <lineage>
        <taxon>Eukaryota</taxon>
        <taxon>Fungi</taxon>
        <taxon>Dikarya</taxon>
        <taxon>Ascomycota</taxon>
        <taxon>Pezizomycotina</taxon>
        <taxon>Sordariomycetes</taxon>
        <taxon>Xylariomycetidae</taxon>
        <taxon>Xylariales</taxon>
        <taxon>Microdochiaceae</taxon>
        <taxon>Microdochium</taxon>
    </lineage>
</organism>
<sequence>MKFSTIFQTVAAVATTGFVTVMADNATADEAECGFGGLYQPDLMRLPDNIDRDSIRKCKEHPLGSATALLGRRDCYHDAPFGCTDGYCWKQCGATGSGQWCWTAGNGGFGEWIGCSTNQQCNQQQDCGVGPGDCGSCGCSC</sequence>
<feature type="chain" id="PRO_5040217763" description="IDI-2" evidence="1">
    <location>
        <begin position="24"/>
        <end position="141"/>
    </location>
</feature>
<evidence type="ECO:0000313" key="3">
    <source>
        <dbReference type="Proteomes" id="UP000756346"/>
    </source>
</evidence>
<dbReference type="GeneID" id="70192201"/>